<dbReference type="AlphaFoldDB" id="A0A6J4JEE0"/>
<proteinExistence type="predicted"/>
<dbReference type="EMBL" id="CADCTC010000191">
    <property type="protein sequence ID" value="CAA9276042.1"/>
    <property type="molecule type" value="Genomic_DNA"/>
</dbReference>
<sequence>GAGPAAGGLVRRVGLAGLRPPDPAGAGCCGAPGAGLLCPRTWSGTLQPPARRRLVPPRRGAAVAAGRRGHRCPRAGARAGGQARPARRLPCRRHAVLWNAHALRGHQRHLDGRQAAAARGLVCGAVGRAGAGRHLRRAGLCAAGGTAGRRPVHLGLRLPCPDGVPVLPAAGVGRLLLAHRLARPAAPAPAQPRLRAWPPVGGPGAAPADWRTLHARAAPAGLVRPRVSRRVAPGMRAGGGDVAALVGAALCRSVGPGRWRRARRGRSEL</sequence>
<accession>A0A6J4JEE0</accession>
<feature type="non-terminal residue" evidence="2">
    <location>
        <position position="269"/>
    </location>
</feature>
<evidence type="ECO:0000313" key="2">
    <source>
        <dbReference type="EMBL" id="CAA9276042.1"/>
    </source>
</evidence>
<evidence type="ECO:0000256" key="1">
    <source>
        <dbReference type="SAM" id="MobiDB-lite"/>
    </source>
</evidence>
<feature type="compositionally biased region" description="Low complexity" evidence="1">
    <location>
        <begin position="74"/>
        <end position="84"/>
    </location>
</feature>
<name>A0A6J4JEE0_9CHLR</name>
<gene>
    <name evidence="2" type="ORF">AVDCRST_MAG77-3447</name>
</gene>
<protein>
    <submittedName>
        <fullName evidence="2">Uncharacterized protein</fullName>
    </submittedName>
</protein>
<reference evidence="2" key="1">
    <citation type="submission" date="2020-02" db="EMBL/GenBank/DDBJ databases">
        <authorList>
            <person name="Meier V. D."/>
        </authorList>
    </citation>
    <scope>NUCLEOTIDE SEQUENCE</scope>
    <source>
        <strain evidence="2">AVDCRST_MAG77</strain>
    </source>
</reference>
<feature type="non-terminal residue" evidence="2">
    <location>
        <position position="1"/>
    </location>
</feature>
<feature type="region of interest" description="Disordered" evidence="1">
    <location>
        <begin position="62"/>
        <end position="86"/>
    </location>
</feature>
<organism evidence="2">
    <name type="scientific">uncultured Chloroflexota bacterium</name>
    <dbReference type="NCBI Taxonomy" id="166587"/>
    <lineage>
        <taxon>Bacteria</taxon>
        <taxon>Bacillati</taxon>
        <taxon>Chloroflexota</taxon>
        <taxon>environmental samples</taxon>
    </lineage>
</organism>